<evidence type="ECO:0000256" key="4">
    <source>
        <dbReference type="PROSITE-ProRule" id="PRU01161"/>
    </source>
</evidence>
<dbReference type="EMBL" id="QFFI01000006">
    <property type="protein sequence ID" value="PWG64279.1"/>
    <property type="molecule type" value="Genomic_DNA"/>
</dbReference>
<dbReference type="GO" id="GO:0016787">
    <property type="term" value="F:hydrolase activity"/>
    <property type="evidence" value="ECO:0007669"/>
    <property type="project" value="UniProtKB-UniRule"/>
</dbReference>
<dbReference type="SUPFAM" id="SSF52151">
    <property type="entry name" value="FabD/lysophospholipase-like"/>
    <property type="match status" value="1"/>
</dbReference>
<organism evidence="7 8">
    <name type="scientific">Sediminicurvatus halobius</name>
    <dbReference type="NCBI Taxonomy" id="2182432"/>
    <lineage>
        <taxon>Bacteria</taxon>
        <taxon>Pseudomonadati</taxon>
        <taxon>Pseudomonadota</taxon>
        <taxon>Gammaproteobacteria</taxon>
        <taxon>Chromatiales</taxon>
        <taxon>Ectothiorhodospiraceae</taxon>
        <taxon>Sediminicurvatus</taxon>
    </lineage>
</organism>
<dbReference type="Gene3D" id="3.40.1090.10">
    <property type="entry name" value="Cytosolic phospholipase A2 catalytic domain"/>
    <property type="match status" value="1"/>
</dbReference>
<dbReference type="PANTHER" id="PTHR14226:SF76">
    <property type="entry name" value="NTE FAMILY PROTEIN RSSA"/>
    <property type="match status" value="1"/>
</dbReference>
<evidence type="ECO:0000256" key="1">
    <source>
        <dbReference type="ARBA" id="ARBA00022801"/>
    </source>
</evidence>
<evidence type="ECO:0000256" key="5">
    <source>
        <dbReference type="SAM" id="MobiDB-lite"/>
    </source>
</evidence>
<dbReference type="AlphaFoldDB" id="A0A2U2N5N8"/>
<dbReference type="RefSeq" id="WP_109676957.1">
    <property type="nucleotide sequence ID" value="NZ_CP086615.1"/>
</dbReference>
<dbReference type="InterPro" id="IPR016035">
    <property type="entry name" value="Acyl_Trfase/lysoPLipase"/>
</dbReference>
<gene>
    <name evidence="7" type="ORF">DEM34_05175</name>
</gene>
<dbReference type="Pfam" id="PF01734">
    <property type="entry name" value="Patatin"/>
    <property type="match status" value="1"/>
</dbReference>
<feature type="domain" description="PNPLA" evidence="6">
    <location>
        <begin position="13"/>
        <end position="173"/>
    </location>
</feature>
<accession>A0A2U2N5N8</accession>
<dbReference type="PROSITE" id="PS51635">
    <property type="entry name" value="PNPLA"/>
    <property type="match status" value="1"/>
</dbReference>
<evidence type="ECO:0000259" key="6">
    <source>
        <dbReference type="PROSITE" id="PS51635"/>
    </source>
</evidence>
<dbReference type="InterPro" id="IPR002641">
    <property type="entry name" value="PNPLA_dom"/>
</dbReference>
<dbReference type="OrthoDB" id="5290098at2"/>
<feature type="region of interest" description="Disordered" evidence="5">
    <location>
        <begin position="196"/>
        <end position="215"/>
    </location>
</feature>
<feature type="short sequence motif" description="GXSXG" evidence="4">
    <location>
        <begin position="44"/>
        <end position="48"/>
    </location>
</feature>
<evidence type="ECO:0000313" key="8">
    <source>
        <dbReference type="Proteomes" id="UP000245474"/>
    </source>
</evidence>
<keyword evidence="3 4" id="KW-0443">Lipid metabolism</keyword>
<name>A0A2U2N5N8_9GAMM</name>
<keyword evidence="1 4" id="KW-0378">Hydrolase</keyword>
<dbReference type="GO" id="GO:0016042">
    <property type="term" value="P:lipid catabolic process"/>
    <property type="evidence" value="ECO:0007669"/>
    <property type="project" value="UniProtKB-UniRule"/>
</dbReference>
<feature type="compositionally biased region" description="Basic and acidic residues" evidence="5">
    <location>
        <begin position="196"/>
        <end position="206"/>
    </location>
</feature>
<feature type="short sequence motif" description="DGA/G" evidence="4">
    <location>
        <begin position="160"/>
        <end position="162"/>
    </location>
</feature>
<reference evidence="7 8" key="1">
    <citation type="submission" date="2018-05" db="EMBL/GenBank/DDBJ databases">
        <title>Spiribacter halobius sp. nov., a moderately halophilic bacterium isolated from marine solar saltern.</title>
        <authorList>
            <person name="Zheng W.-S."/>
            <person name="Lu D.-C."/>
            <person name="Du Z.-J."/>
        </authorList>
    </citation>
    <scope>NUCLEOTIDE SEQUENCE [LARGE SCALE GENOMIC DNA]</scope>
    <source>
        <strain evidence="7 8">E85</strain>
    </source>
</reference>
<sequence length="333" mass="35738">MAKPSSRRLRVGLALGGGAARGWAHVGVIRGLEEAGIVPDVVAGTSVGAIVGAMYCSGHLDGFEHWVRRLGRREMLSYLDLAMASGGFFEGRRLADRFRNALGDLDFEALRIPLGIVATDLYSGHERWLRSGDVCSAIRASISLPGLFTPVRHDGEWLVDGGLVNPVPVSLCHAMGADIVIAVNLNGGLVGRHLRREEPAEPERPDATSGEGPATSIEGWFERLSSGLRDRAGLLPAQFRRGSAESAPGLFDVIATAVNVMQDRITRSRMAGDPPELLISPRLAHIALLEFYRAAEAIEEGHQAVRRLQPAVNELADQLGVAPRQSEQTGEAP</sequence>
<evidence type="ECO:0000256" key="3">
    <source>
        <dbReference type="ARBA" id="ARBA00023098"/>
    </source>
</evidence>
<feature type="active site" description="Nucleophile" evidence="4">
    <location>
        <position position="46"/>
    </location>
</feature>
<dbReference type="PANTHER" id="PTHR14226">
    <property type="entry name" value="NEUROPATHY TARGET ESTERASE/SWISS CHEESE D.MELANOGASTER"/>
    <property type="match status" value="1"/>
</dbReference>
<dbReference type="InterPro" id="IPR050301">
    <property type="entry name" value="NTE"/>
</dbReference>
<proteinExistence type="predicted"/>
<protein>
    <submittedName>
        <fullName evidence="7">Patatin</fullName>
    </submittedName>
</protein>
<comment type="caution">
    <text evidence="4">Lacks conserved residue(s) required for the propagation of feature annotation.</text>
</comment>
<keyword evidence="2 4" id="KW-0442">Lipid degradation</keyword>
<dbReference type="Proteomes" id="UP000245474">
    <property type="component" value="Unassembled WGS sequence"/>
</dbReference>
<evidence type="ECO:0000256" key="2">
    <source>
        <dbReference type="ARBA" id="ARBA00022963"/>
    </source>
</evidence>
<feature type="active site" description="Proton acceptor" evidence="4">
    <location>
        <position position="160"/>
    </location>
</feature>
<keyword evidence="8" id="KW-1185">Reference proteome</keyword>
<evidence type="ECO:0000313" key="7">
    <source>
        <dbReference type="EMBL" id="PWG64279.1"/>
    </source>
</evidence>
<comment type="caution">
    <text evidence="7">The sequence shown here is derived from an EMBL/GenBank/DDBJ whole genome shotgun (WGS) entry which is preliminary data.</text>
</comment>